<dbReference type="EMBL" id="JAGIOO010000001">
    <property type="protein sequence ID" value="MBP2474327.1"/>
    <property type="molecule type" value="Genomic_DNA"/>
</dbReference>
<keyword evidence="1" id="KW-0805">Transcription regulation</keyword>
<dbReference type="InterPro" id="IPR036271">
    <property type="entry name" value="Tet_transcr_reg_TetR-rel_C_sf"/>
</dbReference>
<dbReference type="PRINTS" id="PR00455">
    <property type="entry name" value="HTHTETR"/>
</dbReference>
<keyword evidence="3" id="KW-0804">Transcription</keyword>
<evidence type="ECO:0000256" key="1">
    <source>
        <dbReference type="ARBA" id="ARBA00023015"/>
    </source>
</evidence>
<name>A0ABS5ADD8_9PSEU</name>
<comment type="caution">
    <text evidence="6">The sequence shown here is derived from an EMBL/GenBank/DDBJ whole genome shotgun (WGS) entry which is preliminary data.</text>
</comment>
<gene>
    <name evidence="6" type="ORF">JOF53_003199</name>
</gene>
<dbReference type="InterPro" id="IPR009057">
    <property type="entry name" value="Homeodomain-like_sf"/>
</dbReference>
<feature type="DNA-binding region" description="H-T-H motif" evidence="4">
    <location>
        <begin position="31"/>
        <end position="50"/>
    </location>
</feature>
<keyword evidence="2 4" id="KW-0238">DNA-binding</keyword>
<organism evidence="6 7">
    <name type="scientific">Crossiella equi</name>
    <dbReference type="NCBI Taxonomy" id="130796"/>
    <lineage>
        <taxon>Bacteria</taxon>
        <taxon>Bacillati</taxon>
        <taxon>Actinomycetota</taxon>
        <taxon>Actinomycetes</taxon>
        <taxon>Pseudonocardiales</taxon>
        <taxon>Pseudonocardiaceae</taxon>
        <taxon>Crossiella</taxon>
    </lineage>
</organism>
<dbReference type="Pfam" id="PF00440">
    <property type="entry name" value="TetR_N"/>
    <property type="match status" value="1"/>
</dbReference>
<evidence type="ECO:0000256" key="3">
    <source>
        <dbReference type="ARBA" id="ARBA00023163"/>
    </source>
</evidence>
<evidence type="ECO:0000313" key="7">
    <source>
        <dbReference type="Proteomes" id="UP001519363"/>
    </source>
</evidence>
<evidence type="ECO:0000256" key="4">
    <source>
        <dbReference type="PROSITE-ProRule" id="PRU00335"/>
    </source>
</evidence>
<reference evidence="6 7" key="1">
    <citation type="submission" date="2021-03" db="EMBL/GenBank/DDBJ databases">
        <title>Sequencing the genomes of 1000 actinobacteria strains.</title>
        <authorList>
            <person name="Klenk H.-P."/>
        </authorList>
    </citation>
    <scope>NUCLEOTIDE SEQUENCE [LARGE SCALE GENOMIC DNA]</scope>
    <source>
        <strain evidence="6 7">DSM 44580</strain>
    </source>
</reference>
<dbReference type="Proteomes" id="UP001519363">
    <property type="component" value="Unassembled WGS sequence"/>
</dbReference>
<protein>
    <submittedName>
        <fullName evidence="6">AcrR family transcriptional regulator</fullName>
    </submittedName>
</protein>
<evidence type="ECO:0000313" key="6">
    <source>
        <dbReference type="EMBL" id="MBP2474327.1"/>
    </source>
</evidence>
<keyword evidence="7" id="KW-1185">Reference proteome</keyword>
<dbReference type="Gene3D" id="1.10.357.10">
    <property type="entry name" value="Tetracycline Repressor, domain 2"/>
    <property type="match status" value="1"/>
</dbReference>
<feature type="domain" description="HTH tetR-type" evidence="5">
    <location>
        <begin position="8"/>
        <end position="68"/>
    </location>
</feature>
<evidence type="ECO:0000259" key="5">
    <source>
        <dbReference type="PROSITE" id="PS50977"/>
    </source>
</evidence>
<dbReference type="RefSeq" id="WP_209707049.1">
    <property type="nucleotide sequence ID" value="NZ_JAGIOO010000001.1"/>
</dbReference>
<dbReference type="PANTHER" id="PTHR47506">
    <property type="entry name" value="TRANSCRIPTIONAL REGULATORY PROTEIN"/>
    <property type="match status" value="1"/>
</dbReference>
<accession>A0ABS5ADD8</accession>
<dbReference type="SUPFAM" id="SSF46689">
    <property type="entry name" value="Homeodomain-like"/>
    <property type="match status" value="1"/>
</dbReference>
<dbReference type="PROSITE" id="PS50977">
    <property type="entry name" value="HTH_TETR_2"/>
    <property type="match status" value="1"/>
</dbReference>
<dbReference type="PANTHER" id="PTHR47506:SF6">
    <property type="entry name" value="HTH-TYPE TRANSCRIPTIONAL REPRESSOR NEMR"/>
    <property type="match status" value="1"/>
</dbReference>
<dbReference type="InterPro" id="IPR001647">
    <property type="entry name" value="HTH_TetR"/>
</dbReference>
<evidence type="ECO:0000256" key="2">
    <source>
        <dbReference type="ARBA" id="ARBA00023125"/>
    </source>
</evidence>
<sequence>MAATSTRMSARERLLAAADELFYNEGVRSVGIDRVIEHAGVAKASLYNTFGSKDELIHAYLKGRQDRMASRILAAVDAAGTPAEKVLAVFDAQAACYAESGYQGCAFHRASAESRPGDRVEQATREYRQWVRGLFAELAERLGAADPRLLAHQLHLVYDGTGHATRTERDSAATAVARTTASTLVAAALA</sequence>
<proteinExistence type="predicted"/>
<dbReference type="SUPFAM" id="SSF48498">
    <property type="entry name" value="Tetracyclin repressor-like, C-terminal domain"/>
    <property type="match status" value="1"/>
</dbReference>